<feature type="non-terminal residue" evidence="7">
    <location>
        <position position="574"/>
    </location>
</feature>
<proteinExistence type="predicted"/>
<keyword evidence="4 6" id="KW-0472">Membrane</keyword>
<evidence type="ECO:0000256" key="3">
    <source>
        <dbReference type="ARBA" id="ARBA00022989"/>
    </source>
</evidence>
<dbReference type="GO" id="GO:0015087">
    <property type="term" value="F:cobalt ion transmembrane transporter activity"/>
    <property type="evidence" value="ECO:0007669"/>
    <property type="project" value="TreeGrafter"/>
</dbReference>
<dbReference type="GO" id="GO:0000287">
    <property type="term" value="F:magnesium ion binding"/>
    <property type="evidence" value="ECO:0007669"/>
    <property type="project" value="TreeGrafter"/>
</dbReference>
<dbReference type="GO" id="GO:0005886">
    <property type="term" value="C:plasma membrane"/>
    <property type="evidence" value="ECO:0007669"/>
    <property type="project" value="UniProtKB-SubCell"/>
</dbReference>
<dbReference type="SUPFAM" id="SSF144083">
    <property type="entry name" value="Magnesium transport protein CorA, transmembrane region"/>
    <property type="match status" value="1"/>
</dbReference>
<dbReference type="Gene3D" id="1.20.58.340">
    <property type="entry name" value="Magnesium transport protein CorA, transmembrane region"/>
    <property type="match status" value="1"/>
</dbReference>
<feature type="non-terminal residue" evidence="7">
    <location>
        <position position="1"/>
    </location>
</feature>
<keyword evidence="3 6" id="KW-1133">Transmembrane helix</keyword>
<sequence>RRVVAQECDSVSQLEAFYNRKEDFGATSTPALRVVHVQNAPWATRWLLQKYDIGRGNGNGRHGRRNEDGQVGGADDGMGKAFARWARFEEPQRRAGKPVLNGKTFSGQRDPWRGVRRGGFGLDYLKCYRVGGEDGDGDGDGDGGEGEGWDENVKMMELNGYDEVEEPLYKYDAFVQRVSVYMQRRDEDEIGEGGGAEGNGNAVASTVGSESNGMNRREVSRKELYAAGNAIVIFEHSQSNSIEDTLVSARGEIELRWRRLLFYLKRDQIRTDDDLASECIDSILKDVLKALAISWEKYLRACETHVSILEDKIYDSPADESRAPELWLNSFLWLKVEKLMYLHIDIIKEIRAMMKEFMFDRDTGEEWLSSTPEDFDRLANTIQEDLVKPTSNLSDMMYKSVEIRDSRQSLQLGVSMWRLSWITFIFLPLTFIVGFFGMNVDTFSDDPSIKWYFISAVPLMLLVFFFWYLFKHCAFSASVRGGGRHAAAATPAIRGVYESLYHEFAARRPDLWSRNGPRDWVRPVGWQSRVKWRLLRRWFAPERTVRAPQPNPVIDIGVWARVKQSLVRRWLGQI</sequence>
<name>A0A9P4LRK3_9PEZI</name>
<feature type="region of interest" description="Disordered" evidence="5">
    <location>
        <begin position="57"/>
        <end position="76"/>
    </location>
</feature>
<comment type="caution">
    <text evidence="7">The sequence shown here is derived from an EMBL/GenBank/DDBJ whole genome shotgun (WGS) entry which is preliminary data.</text>
</comment>
<evidence type="ECO:0008006" key="9">
    <source>
        <dbReference type="Google" id="ProtNLM"/>
    </source>
</evidence>
<dbReference type="AlphaFoldDB" id="A0A9P4LRK3"/>
<evidence type="ECO:0000256" key="4">
    <source>
        <dbReference type="ARBA" id="ARBA00023136"/>
    </source>
</evidence>
<feature type="transmembrane region" description="Helical" evidence="6">
    <location>
        <begin position="449"/>
        <end position="470"/>
    </location>
</feature>
<keyword evidence="8" id="KW-1185">Reference proteome</keyword>
<evidence type="ECO:0000313" key="7">
    <source>
        <dbReference type="EMBL" id="KAF2083625.1"/>
    </source>
</evidence>
<dbReference type="GO" id="GO:0050897">
    <property type="term" value="F:cobalt ion binding"/>
    <property type="evidence" value="ECO:0007669"/>
    <property type="project" value="TreeGrafter"/>
</dbReference>
<evidence type="ECO:0000256" key="2">
    <source>
        <dbReference type="ARBA" id="ARBA00022692"/>
    </source>
</evidence>
<dbReference type="PANTHER" id="PTHR46494">
    <property type="entry name" value="CORA FAMILY METAL ION TRANSPORTER (EUROFUNG)"/>
    <property type="match status" value="1"/>
</dbReference>
<keyword evidence="2 6" id="KW-0812">Transmembrane</keyword>
<comment type="subcellular location">
    <subcellularLocation>
        <location evidence="1">Cell membrane</location>
        <topology evidence="1">Multi-pass membrane protein</topology>
    </subcellularLocation>
</comment>
<accession>A0A9P4LRK3</accession>
<dbReference type="PANTHER" id="PTHR46494:SF1">
    <property type="entry name" value="CORA FAMILY METAL ION TRANSPORTER (EUROFUNG)"/>
    <property type="match status" value="1"/>
</dbReference>
<reference evidence="7" key="1">
    <citation type="journal article" date="2020" name="Stud. Mycol.">
        <title>101 Dothideomycetes genomes: a test case for predicting lifestyles and emergence of pathogens.</title>
        <authorList>
            <person name="Haridas S."/>
            <person name="Albert R."/>
            <person name="Binder M."/>
            <person name="Bloem J."/>
            <person name="Labutti K."/>
            <person name="Salamov A."/>
            <person name="Andreopoulos B."/>
            <person name="Baker S."/>
            <person name="Barry K."/>
            <person name="Bills G."/>
            <person name="Bluhm B."/>
            <person name="Cannon C."/>
            <person name="Castanera R."/>
            <person name="Culley D."/>
            <person name="Daum C."/>
            <person name="Ezra D."/>
            <person name="Gonzalez J."/>
            <person name="Henrissat B."/>
            <person name="Kuo A."/>
            <person name="Liang C."/>
            <person name="Lipzen A."/>
            <person name="Lutzoni F."/>
            <person name="Magnuson J."/>
            <person name="Mondo S."/>
            <person name="Nolan M."/>
            <person name="Ohm R."/>
            <person name="Pangilinan J."/>
            <person name="Park H.-J."/>
            <person name="Ramirez L."/>
            <person name="Alfaro M."/>
            <person name="Sun H."/>
            <person name="Tritt A."/>
            <person name="Yoshinaga Y."/>
            <person name="Zwiers L.-H."/>
            <person name="Turgeon B."/>
            <person name="Goodwin S."/>
            <person name="Spatafora J."/>
            <person name="Crous P."/>
            <person name="Grigoriev I."/>
        </authorList>
    </citation>
    <scope>NUCLEOTIDE SEQUENCE</scope>
    <source>
        <strain evidence="7">CBS 121410</strain>
    </source>
</reference>
<gene>
    <name evidence="7" type="ORF">K490DRAFT_151</name>
</gene>
<feature type="transmembrane region" description="Helical" evidence="6">
    <location>
        <begin position="416"/>
        <end position="437"/>
    </location>
</feature>
<evidence type="ECO:0000313" key="8">
    <source>
        <dbReference type="Proteomes" id="UP000799776"/>
    </source>
</evidence>
<dbReference type="EMBL" id="ML978767">
    <property type="protein sequence ID" value="KAF2083625.1"/>
    <property type="molecule type" value="Genomic_DNA"/>
</dbReference>
<dbReference type="InterPro" id="IPR045863">
    <property type="entry name" value="CorA_TM1_TM2"/>
</dbReference>
<dbReference type="Proteomes" id="UP000799776">
    <property type="component" value="Unassembled WGS sequence"/>
</dbReference>
<dbReference type="InterPro" id="IPR002523">
    <property type="entry name" value="MgTranspt_CorA/ZnTranspt_ZntB"/>
</dbReference>
<evidence type="ECO:0000256" key="1">
    <source>
        <dbReference type="ARBA" id="ARBA00004651"/>
    </source>
</evidence>
<evidence type="ECO:0000256" key="5">
    <source>
        <dbReference type="SAM" id="MobiDB-lite"/>
    </source>
</evidence>
<dbReference type="OrthoDB" id="194358at2759"/>
<dbReference type="Pfam" id="PF01544">
    <property type="entry name" value="CorA"/>
    <property type="match status" value="1"/>
</dbReference>
<dbReference type="GO" id="GO:0015095">
    <property type="term" value="F:magnesium ion transmembrane transporter activity"/>
    <property type="evidence" value="ECO:0007669"/>
    <property type="project" value="TreeGrafter"/>
</dbReference>
<protein>
    <recommendedName>
        <fullName evidence="9">Cora-domain-containing protein</fullName>
    </recommendedName>
</protein>
<evidence type="ECO:0000256" key="6">
    <source>
        <dbReference type="SAM" id="Phobius"/>
    </source>
</evidence>
<organism evidence="7 8">
    <name type="scientific">Saccharata proteae CBS 121410</name>
    <dbReference type="NCBI Taxonomy" id="1314787"/>
    <lineage>
        <taxon>Eukaryota</taxon>
        <taxon>Fungi</taxon>
        <taxon>Dikarya</taxon>
        <taxon>Ascomycota</taxon>
        <taxon>Pezizomycotina</taxon>
        <taxon>Dothideomycetes</taxon>
        <taxon>Dothideomycetes incertae sedis</taxon>
        <taxon>Botryosphaeriales</taxon>
        <taxon>Saccharataceae</taxon>
        <taxon>Saccharata</taxon>
    </lineage>
</organism>